<dbReference type="InterPro" id="IPR007387">
    <property type="entry name" value="TRAP_DctQ"/>
</dbReference>
<feature type="transmembrane region" description="Helical" evidence="10">
    <location>
        <begin position="59"/>
        <end position="77"/>
    </location>
</feature>
<evidence type="ECO:0000256" key="3">
    <source>
        <dbReference type="ARBA" id="ARBA00022475"/>
    </source>
</evidence>
<keyword evidence="2" id="KW-0813">Transport</keyword>
<dbReference type="RefSeq" id="WP_252435369.1">
    <property type="nucleotide sequence ID" value="NZ_JAGSOV010000006.1"/>
</dbReference>
<sequence>MGEPVDGGTGQRRASVATVLHRVEIGIGAVTLVVLFLLVLVQAGQRYLPVEGWAWTGELARFCLVWLTFTVAGALVSSDSHIALQVADMIPREGLVRAVRVFAALMVAVIGAGFAVEAWDLVTSQTRIRSPAMGMPLSWLYVLPLLGFVSTAVRGAVLAVHIARHGVPHDDHDDEEPAGAPGTGEGRA</sequence>
<evidence type="ECO:0000256" key="1">
    <source>
        <dbReference type="ARBA" id="ARBA00004429"/>
    </source>
</evidence>
<evidence type="ECO:0000256" key="4">
    <source>
        <dbReference type="ARBA" id="ARBA00022519"/>
    </source>
</evidence>
<comment type="similarity">
    <text evidence="8">Belongs to the TRAP transporter small permease family.</text>
</comment>
<gene>
    <name evidence="12" type="ORF">KDL28_01785</name>
</gene>
<evidence type="ECO:0000256" key="8">
    <source>
        <dbReference type="ARBA" id="ARBA00038436"/>
    </source>
</evidence>
<evidence type="ECO:0000256" key="10">
    <source>
        <dbReference type="SAM" id="Phobius"/>
    </source>
</evidence>
<keyword evidence="13" id="KW-1185">Reference proteome</keyword>
<feature type="transmembrane region" description="Helical" evidence="10">
    <location>
        <begin position="139"/>
        <end position="160"/>
    </location>
</feature>
<keyword evidence="4" id="KW-0997">Cell inner membrane</keyword>
<dbReference type="PANTHER" id="PTHR35011:SF2">
    <property type="entry name" value="2,3-DIKETO-L-GULONATE TRAP TRANSPORTER SMALL PERMEASE PROTEIN YIAM"/>
    <property type="match status" value="1"/>
</dbReference>
<name>A0ABT0ZSW5_9PSEU</name>
<evidence type="ECO:0000256" key="2">
    <source>
        <dbReference type="ARBA" id="ARBA00022448"/>
    </source>
</evidence>
<evidence type="ECO:0000256" key="7">
    <source>
        <dbReference type="ARBA" id="ARBA00023136"/>
    </source>
</evidence>
<evidence type="ECO:0000313" key="13">
    <source>
        <dbReference type="Proteomes" id="UP001165283"/>
    </source>
</evidence>
<evidence type="ECO:0000256" key="6">
    <source>
        <dbReference type="ARBA" id="ARBA00022989"/>
    </source>
</evidence>
<feature type="domain" description="Tripartite ATP-independent periplasmic transporters DctQ component" evidence="11">
    <location>
        <begin position="35"/>
        <end position="162"/>
    </location>
</feature>
<evidence type="ECO:0000256" key="5">
    <source>
        <dbReference type="ARBA" id="ARBA00022692"/>
    </source>
</evidence>
<reference evidence="12" key="1">
    <citation type="submission" date="2021-04" db="EMBL/GenBank/DDBJ databases">
        <title>Pseudonocardia sp. nov., isolated from sandy soil of mangrove forest.</title>
        <authorList>
            <person name="Zan Z."/>
            <person name="Huang R."/>
            <person name="Liu W."/>
        </authorList>
    </citation>
    <scope>NUCLEOTIDE SEQUENCE</scope>
    <source>
        <strain evidence="12">S2-4</strain>
    </source>
</reference>
<feature type="transmembrane region" description="Helical" evidence="10">
    <location>
        <begin position="98"/>
        <end position="119"/>
    </location>
</feature>
<feature type="region of interest" description="Disordered" evidence="9">
    <location>
        <begin position="168"/>
        <end position="188"/>
    </location>
</feature>
<keyword evidence="3" id="KW-1003">Cell membrane</keyword>
<keyword evidence="7 10" id="KW-0472">Membrane</keyword>
<comment type="caution">
    <text evidence="12">The sequence shown here is derived from an EMBL/GenBank/DDBJ whole genome shotgun (WGS) entry which is preliminary data.</text>
</comment>
<dbReference type="InterPro" id="IPR055348">
    <property type="entry name" value="DctQ"/>
</dbReference>
<evidence type="ECO:0000256" key="9">
    <source>
        <dbReference type="SAM" id="MobiDB-lite"/>
    </source>
</evidence>
<keyword evidence="5 10" id="KW-0812">Transmembrane</keyword>
<comment type="subcellular location">
    <subcellularLocation>
        <location evidence="1">Cell inner membrane</location>
        <topology evidence="1">Multi-pass membrane protein</topology>
    </subcellularLocation>
</comment>
<keyword evidence="6 10" id="KW-1133">Transmembrane helix</keyword>
<accession>A0ABT0ZSW5</accession>
<dbReference type="PANTHER" id="PTHR35011">
    <property type="entry name" value="2,3-DIKETO-L-GULONATE TRAP TRANSPORTER SMALL PERMEASE PROTEIN YIAM"/>
    <property type="match status" value="1"/>
</dbReference>
<proteinExistence type="inferred from homology"/>
<evidence type="ECO:0000259" key="11">
    <source>
        <dbReference type="Pfam" id="PF04290"/>
    </source>
</evidence>
<dbReference type="Pfam" id="PF04290">
    <property type="entry name" value="DctQ"/>
    <property type="match status" value="1"/>
</dbReference>
<feature type="transmembrane region" description="Helical" evidence="10">
    <location>
        <begin position="19"/>
        <end position="39"/>
    </location>
</feature>
<dbReference type="EMBL" id="JAGSOV010000006">
    <property type="protein sequence ID" value="MCO1653778.1"/>
    <property type="molecule type" value="Genomic_DNA"/>
</dbReference>
<protein>
    <submittedName>
        <fullName evidence="12">TRAP transporter small permease</fullName>
    </submittedName>
</protein>
<organism evidence="12 13">
    <name type="scientific">Pseudonocardia humida</name>
    <dbReference type="NCBI Taxonomy" id="2800819"/>
    <lineage>
        <taxon>Bacteria</taxon>
        <taxon>Bacillati</taxon>
        <taxon>Actinomycetota</taxon>
        <taxon>Actinomycetes</taxon>
        <taxon>Pseudonocardiales</taxon>
        <taxon>Pseudonocardiaceae</taxon>
        <taxon>Pseudonocardia</taxon>
    </lineage>
</organism>
<dbReference type="Proteomes" id="UP001165283">
    <property type="component" value="Unassembled WGS sequence"/>
</dbReference>
<evidence type="ECO:0000313" key="12">
    <source>
        <dbReference type="EMBL" id="MCO1653778.1"/>
    </source>
</evidence>